<organism evidence="11 12">
    <name type="scientific">Woeseia oceani</name>
    <dbReference type="NCBI Taxonomy" id="1548547"/>
    <lineage>
        <taxon>Bacteria</taxon>
        <taxon>Pseudomonadati</taxon>
        <taxon>Pseudomonadota</taxon>
        <taxon>Gammaproteobacteria</taxon>
        <taxon>Woeseiales</taxon>
        <taxon>Woeseiaceae</taxon>
        <taxon>Woeseia</taxon>
    </lineage>
</organism>
<evidence type="ECO:0000313" key="11">
    <source>
        <dbReference type="EMBL" id="ANO52787.1"/>
    </source>
</evidence>
<dbReference type="HAMAP" id="MF_00135">
    <property type="entry name" value="PRAI"/>
    <property type="match status" value="1"/>
</dbReference>
<dbReference type="Pfam" id="PF00697">
    <property type="entry name" value="PRAI"/>
    <property type="match status" value="1"/>
</dbReference>
<proteinExistence type="inferred from homology"/>
<comment type="pathway">
    <text evidence="2 9">Amino-acid biosynthesis; L-tryptophan biosynthesis; L-tryptophan from chorismate: step 3/5.</text>
</comment>
<dbReference type="AlphaFoldDB" id="A0A193LJV3"/>
<evidence type="ECO:0000256" key="7">
    <source>
        <dbReference type="ARBA" id="ARBA00023141"/>
    </source>
</evidence>
<gene>
    <name evidence="9" type="primary">trpF</name>
    <name evidence="11" type="ORF">BA177_17765</name>
</gene>
<accession>A0A193LJV3</accession>
<dbReference type="PANTHER" id="PTHR42894:SF1">
    <property type="entry name" value="N-(5'-PHOSPHORIBOSYL)ANTHRANILATE ISOMERASE"/>
    <property type="match status" value="1"/>
</dbReference>
<evidence type="ECO:0000256" key="2">
    <source>
        <dbReference type="ARBA" id="ARBA00004664"/>
    </source>
</evidence>
<protein>
    <recommendedName>
        <fullName evidence="4 9">N-(5'-phosphoribosyl)anthranilate isomerase</fullName>
        <shortName evidence="9">PRAI</shortName>
        <ecNumber evidence="3 9">5.3.1.24</ecNumber>
    </recommendedName>
</protein>
<dbReference type="InterPro" id="IPR013785">
    <property type="entry name" value="Aldolase_TIM"/>
</dbReference>
<dbReference type="Proteomes" id="UP000092695">
    <property type="component" value="Chromosome"/>
</dbReference>
<evidence type="ECO:0000256" key="3">
    <source>
        <dbReference type="ARBA" id="ARBA00012572"/>
    </source>
</evidence>
<dbReference type="InterPro" id="IPR001240">
    <property type="entry name" value="PRAI_dom"/>
</dbReference>
<sequence length="198" mass="20612">MTTMIKICGLTDKAAVTAAIDAGADAVGFVFAKSPRQVTAAVAATLASDVPAHVQRVAVMRHPSNAEWQEVLARFAPDVLQTDADDFLQLDVPAKVERWPVYREGAVTADTALPATFLYEGSNSGTGERVDWGLAATYARRGRMILAGGLSAANVTAAIESVAPWGVDVSSAVESAPGMKDPAKIAAFVIAAKSAKLN</sequence>
<dbReference type="EC" id="5.3.1.24" evidence="3 9"/>
<dbReference type="PANTHER" id="PTHR42894">
    <property type="entry name" value="N-(5'-PHOSPHORIBOSYL)ANTHRANILATE ISOMERASE"/>
    <property type="match status" value="1"/>
</dbReference>
<keyword evidence="6 9" id="KW-0822">Tryptophan biosynthesis</keyword>
<keyword evidence="5 9" id="KW-0028">Amino-acid biosynthesis</keyword>
<dbReference type="CDD" id="cd00405">
    <property type="entry name" value="PRAI"/>
    <property type="match status" value="1"/>
</dbReference>
<evidence type="ECO:0000256" key="9">
    <source>
        <dbReference type="HAMAP-Rule" id="MF_00135"/>
    </source>
</evidence>
<dbReference type="KEGG" id="woc:BA177_17765"/>
<evidence type="ECO:0000259" key="10">
    <source>
        <dbReference type="Pfam" id="PF00697"/>
    </source>
</evidence>
<keyword evidence="12" id="KW-1185">Reference proteome</keyword>
<dbReference type="OrthoDB" id="9796196at2"/>
<dbReference type="STRING" id="1548547.BA177_17765"/>
<evidence type="ECO:0000256" key="5">
    <source>
        <dbReference type="ARBA" id="ARBA00022605"/>
    </source>
</evidence>
<dbReference type="SUPFAM" id="SSF51366">
    <property type="entry name" value="Ribulose-phoshate binding barrel"/>
    <property type="match status" value="1"/>
</dbReference>
<dbReference type="GO" id="GO:0004640">
    <property type="term" value="F:phosphoribosylanthranilate isomerase activity"/>
    <property type="evidence" value="ECO:0007669"/>
    <property type="project" value="UniProtKB-UniRule"/>
</dbReference>
<dbReference type="InterPro" id="IPR011060">
    <property type="entry name" value="RibuloseP-bd_barrel"/>
</dbReference>
<keyword evidence="7 9" id="KW-0057">Aromatic amino acid biosynthesis</keyword>
<dbReference type="EMBL" id="CP016268">
    <property type="protein sequence ID" value="ANO52787.1"/>
    <property type="molecule type" value="Genomic_DNA"/>
</dbReference>
<comment type="similarity">
    <text evidence="9">Belongs to the TrpF family.</text>
</comment>
<name>A0A193LJV3_9GAMM</name>
<evidence type="ECO:0000256" key="6">
    <source>
        <dbReference type="ARBA" id="ARBA00022822"/>
    </source>
</evidence>
<keyword evidence="8 9" id="KW-0413">Isomerase</keyword>
<evidence type="ECO:0000256" key="8">
    <source>
        <dbReference type="ARBA" id="ARBA00023235"/>
    </source>
</evidence>
<evidence type="ECO:0000256" key="1">
    <source>
        <dbReference type="ARBA" id="ARBA00001164"/>
    </source>
</evidence>
<evidence type="ECO:0000313" key="12">
    <source>
        <dbReference type="Proteomes" id="UP000092695"/>
    </source>
</evidence>
<dbReference type="InterPro" id="IPR044643">
    <property type="entry name" value="TrpF_fam"/>
</dbReference>
<evidence type="ECO:0000256" key="4">
    <source>
        <dbReference type="ARBA" id="ARBA00022272"/>
    </source>
</evidence>
<reference evidence="11 12" key="1">
    <citation type="submission" date="2016-06" db="EMBL/GenBank/DDBJ databases">
        <title>Complete genome sequence of a deep-branching marine Gamma Proteobacterium Woeseia oceani type strain XK5.</title>
        <authorList>
            <person name="Mu D."/>
            <person name="Du Z."/>
        </authorList>
    </citation>
    <scope>NUCLEOTIDE SEQUENCE [LARGE SCALE GENOMIC DNA]</scope>
    <source>
        <strain evidence="11 12">XK5</strain>
    </source>
</reference>
<dbReference type="GO" id="GO:0000162">
    <property type="term" value="P:L-tryptophan biosynthetic process"/>
    <property type="evidence" value="ECO:0007669"/>
    <property type="project" value="UniProtKB-UniRule"/>
</dbReference>
<feature type="domain" description="N-(5'phosphoribosyl) anthranilate isomerase (PRAI)" evidence="10">
    <location>
        <begin position="5"/>
        <end position="189"/>
    </location>
</feature>
<comment type="catalytic activity">
    <reaction evidence="1 9">
        <text>N-(5-phospho-beta-D-ribosyl)anthranilate = 1-(2-carboxyphenylamino)-1-deoxy-D-ribulose 5-phosphate</text>
        <dbReference type="Rhea" id="RHEA:21540"/>
        <dbReference type="ChEBI" id="CHEBI:18277"/>
        <dbReference type="ChEBI" id="CHEBI:58613"/>
        <dbReference type="EC" id="5.3.1.24"/>
    </reaction>
</comment>
<dbReference type="UniPathway" id="UPA00035">
    <property type="reaction ID" value="UER00042"/>
</dbReference>
<dbReference type="Gene3D" id="3.20.20.70">
    <property type="entry name" value="Aldolase class I"/>
    <property type="match status" value="1"/>
</dbReference>